<keyword evidence="3" id="KW-0812">Transmembrane</keyword>
<dbReference type="Pfam" id="PF07690">
    <property type="entry name" value="MFS_1"/>
    <property type="match status" value="1"/>
</dbReference>
<organism evidence="5 6">
    <name type="scientific">Hondaea fermentalgiana</name>
    <dbReference type="NCBI Taxonomy" id="2315210"/>
    <lineage>
        <taxon>Eukaryota</taxon>
        <taxon>Sar</taxon>
        <taxon>Stramenopiles</taxon>
        <taxon>Bigyra</taxon>
        <taxon>Labyrinthulomycetes</taxon>
        <taxon>Thraustochytrida</taxon>
        <taxon>Thraustochytriidae</taxon>
        <taxon>Hondaea</taxon>
    </lineage>
</organism>
<dbReference type="InterPro" id="IPR020846">
    <property type="entry name" value="MFS_dom"/>
</dbReference>
<dbReference type="EMBL" id="BEYU01000039">
    <property type="protein sequence ID" value="GBG28116.1"/>
    <property type="molecule type" value="Genomic_DNA"/>
</dbReference>
<evidence type="ECO:0000256" key="2">
    <source>
        <dbReference type="SAM" id="MobiDB-lite"/>
    </source>
</evidence>
<feature type="transmembrane region" description="Helical" evidence="3">
    <location>
        <begin position="103"/>
        <end position="124"/>
    </location>
</feature>
<feature type="transmembrane region" description="Helical" evidence="3">
    <location>
        <begin position="695"/>
        <end position="717"/>
    </location>
</feature>
<feature type="transmembrane region" description="Helical" evidence="3">
    <location>
        <begin position="394"/>
        <end position="417"/>
    </location>
</feature>
<feature type="transmembrane region" description="Helical" evidence="3">
    <location>
        <begin position="76"/>
        <end position="97"/>
    </location>
</feature>
<dbReference type="PROSITE" id="PS50850">
    <property type="entry name" value="MFS"/>
    <property type="match status" value="1"/>
</dbReference>
<feature type="transmembrane region" description="Helical" evidence="3">
    <location>
        <begin position="429"/>
        <end position="447"/>
    </location>
</feature>
<dbReference type="PANTHER" id="PTHR35791:SF1">
    <property type="entry name" value="UPF0754 MEMBRANE PROTEIN YHEB"/>
    <property type="match status" value="1"/>
</dbReference>
<evidence type="ECO:0000313" key="5">
    <source>
        <dbReference type="EMBL" id="GBG28116.1"/>
    </source>
</evidence>
<name>A0A2R5GAS8_9STRA</name>
<feature type="transmembrane region" description="Helical" evidence="3">
    <location>
        <begin position="670"/>
        <end position="689"/>
    </location>
</feature>
<dbReference type="GO" id="GO:0016020">
    <property type="term" value="C:membrane"/>
    <property type="evidence" value="ECO:0007669"/>
    <property type="project" value="UniProtKB-SubCell"/>
</dbReference>
<comment type="subcellular location">
    <subcellularLocation>
        <location evidence="1">Membrane</location>
        <topology evidence="1">Multi-pass membrane protein</topology>
    </subcellularLocation>
</comment>
<dbReference type="PANTHER" id="PTHR35791">
    <property type="entry name" value="UPF0754 MEMBRANE PROTEIN YHEB"/>
    <property type="match status" value="1"/>
</dbReference>
<feature type="domain" description="Major facilitator superfamily (MFS) profile" evidence="4">
    <location>
        <begin position="12"/>
        <end position="423"/>
    </location>
</feature>
<keyword evidence="6" id="KW-1185">Reference proteome</keyword>
<dbReference type="InParanoid" id="A0A2R5GAS8"/>
<feature type="compositionally biased region" description="Polar residues" evidence="2">
    <location>
        <begin position="202"/>
        <end position="225"/>
    </location>
</feature>
<dbReference type="InterPro" id="IPR011701">
    <property type="entry name" value="MFS"/>
</dbReference>
<dbReference type="OrthoDB" id="410754at2759"/>
<dbReference type="Gene3D" id="1.20.1250.20">
    <property type="entry name" value="MFS general substrate transporter like domains"/>
    <property type="match status" value="2"/>
</dbReference>
<evidence type="ECO:0000259" key="4">
    <source>
        <dbReference type="PROSITE" id="PS50850"/>
    </source>
</evidence>
<feature type="transmembrane region" description="Helical" evidence="3">
    <location>
        <begin position="869"/>
        <end position="892"/>
    </location>
</feature>
<feature type="region of interest" description="Disordered" evidence="2">
    <location>
        <begin position="194"/>
        <end position="225"/>
    </location>
</feature>
<protein>
    <submittedName>
        <fullName evidence="5">Sugar phosphate exchanger 3</fullName>
    </submittedName>
</protein>
<accession>A0A2R5GAS8</accession>
<reference evidence="5 6" key="1">
    <citation type="submission" date="2017-12" db="EMBL/GenBank/DDBJ databases">
        <title>Sequencing, de novo assembly and annotation of complete genome of a new Thraustochytrid species, strain FCC1311.</title>
        <authorList>
            <person name="Sedici K."/>
            <person name="Godart F."/>
            <person name="Aiese Cigliano R."/>
            <person name="Sanseverino W."/>
            <person name="Barakat M."/>
            <person name="Ortet P."/>
            <person name="Marechal E."/>
            <person name="Cagnac O."/>
            <person name="Amato A."/>
        </authorList>
    </citation>
    <scope>NUCLEOTIDE SEQUENCE [LARGE SCALE GENOMIC DNA]</scope>
</reference>
<evidence type="ECO:0000313" key="6">
    <source>
        <dbReference type="Proteomes" id="UP000241890"/>
    </source>
</evidence>
<proteinExistence type="predicted"/>
<feature type="transmembrane region" description="Helical" evidence="3">
    <location>
        <begin position="168"/>
        <end position="187"/>
    </location>
</feature>
<gene>
    <name evidence="5" type="ORF">FCC1311_043392</name>
</gene>
<feature type="transmembrane region" description="Helical" evidence="3">
    <location>
        <begin position="312"/>
        <end position="332"/>
    </location>
</feature>
<dbReference type="SUPFAM" id="SSF103473">
    <property type="entry name" value="MFS general substrate transporter"/>
    <property type="match status" value="1"/>
</dbReference>
<dbReference type="Proteomes" id="UP000241890">
    <property type="component" value="Unassembled WGS sequence"/>
</dbReference>
<dbReference type="AlphaFoldDB" id="A0A2R5GAS8"/>
<comment type="caution">
    <text evidence="5">The sequence shown here is derived from an EMBL/GenBank/DDBJ whole genome shotgun (WGS) entry which is preliminary data.</text>
</comment>
<keyword evidence="3" id="KW-1133">Transmembrane helix</keyword>
<sequence length="899" mass="98870">MSGRSHAAQAVSFALIYVSYMVFYFNRKNYAFWLNELVRTVGRPKDEVSLFGSAMELSYGAGKLIAGPFVDSAPPALVLAATLAITGLCNVAMFQSGSNVVDLALWSTNGVVQSAAWPALAAIFMNWFEDSPNRGIWYSILSTNQNLGSALCPILLTPIVQVYGWRAATWAPGFIGLSFAAVLGVFLRNGPSDDTGEKDKTNASASASSQDNKASSKQTPSPANSKSASWTQTLVEMCTSVNLLSLGIGYACLQALRVGVQDWTLIILQENRGVALETARDCMVALEFGGFVGGISAGAFSDRLFRGRRGPVIVLFTALLAPLMIAIASFPFPKDIEALGLAGLYFLFGFLSFGPHMLVGLTGTVNRRQIGGTAAGYPLSIMVNWYGWAYVNTIWTLCAVFGALAFSPLLRVPAANAVTKTKKLQRRSALSVAAAQLVWAAGAHALTTPGLRGDGGDLVLLEDEDDGRMLADSSLPWWFFLLMPIISGIVGYGTNVVALKLTFGPLQFWGIELFRIKNEPLGCIGWQGIVPTKAEKMASDSVDLMTEKLFNIREIFGRIEKEKAALHLEEGFEVTLTRVVDKLADEYIIEKTTAWKRTESAVKEQIKSWSLAELPSFTAGFMSDLVDNLDEVYDLKHMCVREMVLHPDLLVDVFKSVGAKELRFIENSGFYLGFLFGCVQTILFRWAIPTPISDYLLPALGAFVGYFTNLIALKAIFQPIEPRKICCGRVTLHGLFLKRQQVASAKFASKMVATVLHSKNIWWYMMNGPKSDKFEALLRSHADSFTDRLIGFSRPLVERYMGPENFAKMRGDIQDMTVNEIENIIQFMHDYTDQALDLETEIRVKMQALPSAEFERVLHPVFEEDEFKLILVGTFLGALVGLAQMMVSFAIVGEYFPSV</sequence>
<feature type="transmembrane region" description="Helical" evidence="3">
    <location>
        <begin position="370"/>
        <end position="388"/>
    </location>
</feature>
<feature type="transmembrane region" description="Helical" evidence="3">
    <location>
        <begin position="477"/>
        <end position="499"/>
    </location>
</feature>
<feature type="transmembrane region" description="Helical" evidence="3">
    <location>
        <begin position="6"/>
        <end position="25"/>
    </location>
</feature>
<evidence type="ECO:0000256" key="1">
    <source>
        <dbReference type="ARBA" id="ARBA00004141"/>
    </source>
</evidence>
<feature type="transmembrane region" description="Helical" evidence="3">
    <location>
        <begin position="338"/>
        <end position="358"/>
    </location>
</feature>
<dbReference type="InterPro" id="IPR036259">
    <property type="entry name" value="MFS_trans_sf"/>
</dbReference>
<dbReference type="GO" id="GO:0022857">
    <property type="term" value="F:transmembrane transporter activity"/>
    <property type="evidence" value="ECO:0007669"/>
    <property type="project" value="InterPro"/>
</dbReference>
<evidence type="ECO:0000256" key="3">
    <source>
        <dbReference type="SAM" id="Phobius"/>
    </source>
</evidence>
<keyword evidence="3" id="KW-0472">Membrane</keyword>